<dbReference type="GO" id="GO:0016682">
    <property type="term" value="F:oxidoreductase activity, acting on diphenols and related substances as donors, oxygen as acceptor"/>
    <property type="evidence" value="ECO:0007669"/>
    <property type="project" value="TreeGrafter"/>
</dbReference>
<evidence type="ECO:0000256" key="4">
    <source>
        <dbReference type="ARBA" id="ARBA00022475"/>
    </source>
</evidence>
<dbReference type="GO" id="GO:0005886">
    <property type="term" value="C:plasma membrane"/>
    <property type="evidence" value="ECO:0007669"/>
    <property type="project" value="UniProtKB-SubCell"/>
</dbReference>
<organism evidence="13 14">
    <name type="scientific">Actinotignum timonense</name>
    <dbReference type="NCBI Taxonomy" id="1870995"/>
    <lineage>
        <taxon>Bacteria</taxon>
        <taxon>Bacillati</taxon>
        <taxon>Actinomycetota</taxon>
        <taxon>Actinomycetes</taxon>
        <taxon>Actinomycetales</taxon>
        <taxon>Actinomycetaceae</taxon>
        <taxon>Actinotignum</taxon>
    </lineage>
</organism>
<comment type="caution">
    <text evidence="13">The sequence shown here is derived from an EMBL/GenBank/DDBJ whole genome shotgun (WGS) entry which is preliminary data.</text>
</comment>
<evidence type="ECO:0000256" key="10">
    <source>
        <dbReference type="ARBA" id="ARBA00023004"/>
    </source>
</evidence>
<evidence type="ECO:0000256" key="5">
    <source>
        <dbReference type="ARBA" id="ARBA00022617"/>
    </source>
</evidence>
<evidence type="ECO:0000256" key="9">
    <source>
        <dbReference type="ARBA" id="ARBA00022989"/>
    </source>
</evidence>
<proteinExistence type="inferred from homology"/>
<feature type="transmembrane region" description="Helical" evidence="12">
    <location>
        <begin position="325"/>
        <end position="348"/>
    </location>
</feature>
<evidence type="ECO:0000256" key="2">
    <source>
        <dbReference type="ARBA" id="ARBA00007543"/>
    </source>
</evidence>
<accession>A0AAW9HBI7</accession>
<keyword evidence="3" id="KW-0813">Transport</keyword>
<keyword evidence="10" id="KW-0408">Iron</keyword>
<dbReference type="GO" id="GO:0046872">
    <property type="term" value="F:metal ion binding"/>
    <property type="evidence" value="ECO:0007669"/>
    <property type="project" value="UniProtKB-KW"/>
</dbReference>
<feature type="transmembrane region" description="Helical" evidence="12">
    <location>
        <begin position="278"/>
        <end position="301"/>
    </location>
</feature>
<feature type="transmembrane region" description="Helical" evidence="12">
    <location>
        <begin position="251"/>
        <end position="271"/>
    </location>
</feature>
<evidence type="ECO:0000313" key="13">
    <source>
        <dbReference type="EMBL" id="MDY5140460.1"/>
    </source>
</evidence>
<feature type="transmembrane region" description="Helical" evidence="12">
    <location>
        <begin position="84"/>
        <end position="102"/>
    </location>
</feature>
<dbReference type="Proteomes" id="UP001288320">
    <property type="component" value="Unassembled WGS sequence"/>
</dbReference>
<keyword evidence="9 12" id="KW-1133">Transmembrane helix</keyword>
<evidence type="ECO:0000256" key="8">
    <source>
        <dbReference type="ARBA" id="ARBA00022982"/>
    </source>
</evidence>
<keyword evidence="6 12" id="KW-0812">Transmembrane</keyword>
<evidence type="ECO:0000313" key="14">
    <source>
        <dbReference type="Proteomes" id="UP001288320"/>
    </source>
</evidence>
<dbReference type="InterPro" id="IPR003317">
    <property type="entry name" value="Cyt-d_oxidase_su2"/>
</dbReference>
<dbReference type="GeneID" id="92814061"/>
<dbReference type="NCBIfam" id="TIGR00203">
    <property type="entry name" value="cydB"/>
    <property type="match status" value="1"/>
</dbReference>
<comment type="subcellular location">
    <subcellularLocation>
        <location evidence="1">Cell membrane</location>
        <topology evidence="1">Multi-pass membrane protein</topology>
    </subcellularLocation>
</comment>
<dbReference type="AlphaFoldDB" id="A0AAW9HBI7"/>
<feature type="transmembrane region" description="Helical" evidence="12">
    <location>
        <begin position="228"/>
        <end position="245"/>
    </location>
</feature>
<feature type="transmembrane region" description="Helical" evidence="12">
    <location>
        <begin position="183"/>
        <end position="207"/>
    </location>
</feature>
<reference evidence="13" key="1">
    <citation type="submission" date="2023-10" db="EMBL/GenBank/DDBJ databases">
        <title>Whole Genome based description of the genera Actinobaculum and Actinotignum reveals a complex phylogenetic relationship within the species included in the genus Actinotignum.</title>
        <authorList>
            <person name="Jensen C.S."/>
            <person name="Dargis R."/>
            <person name="Kemp M."/>
            <person name="Christensen J.J."/>
        </authorList>
    </citation>
    <scope>NUCLEOTIDE SEQUENCE</scope>
    <source>
        <strain evidence="13">SLA_B245</strain>
    </source>
</reference>
<dbReference type="GO" id="GO:0009055">
    <property type="term" value="F:electron transfer activity"/>
    <property type="evidence" value="ECO:0007669"/>
    <property type="project" value="TreeGrafter"/>
</dbReference>
<evidence type="ECO:0000256" key="11">
    <source>
        <dbReference type="ARBA" id="ARBA00023136"/>
    </source>
</evidence>
<dbReference type="PANTHER" id="PTHR43141:SF5">
    <property type="entry name" value="CYTOCHROME BD-I UBIQUINOL OXIDASE SUBUNIT 2"/>
    <property type="match status" value="1"/>
</dbReference>
<name>A0AAW9HBI7_9ACTO</name>
<dbReference type="EMBL" id="JAWNFV010000006">
    <property type="protein sequence ID" value="MDY5140460.1"/>
    <property type="molecule type" value="Genomic_DNA"/>
</dbReference>
<dbReference type="PANTHER" id="PTHR43141">
    <property type="entry name" value="CYTOCHROME BD2 SUBUNIT II"/>
    <property type="match status" value="1"/>
</dbReference>
<evidence type="ECO:0000256" key="12">
    <source>
        <dbReference type="SAM" id="Phobius"/>
    </source>
</evidence>
<evidence type="ECO:0000256" key="6">
    <source>
        <dbReference type="ARBA" id="ARBA00022692"/>
    </source>
</evidence>
<evidence type="ECO:0000256" key="1">
    <source>
        <dbReference type="ARBA" id="ARBA00004651"/>
    </source>
</evidence>
<keyword evidence="5" id="KW-0349">Heme</keyword>
<protein>
    <submittedName>
        <fullName evidence="13">Cytochrome d ubiquinol oxidase subunit II</fullName>
    </submittedName>
</protein>
<evidence type="ECO:0000256" key="3">
    <source>
        <dbReference type="ARBA" id="ARBA00022448"/>
    </source>
</evidence>
<keyword evidence="8" id="KW-0249">Electron transport</keyword>
<feature type="transmembrane region" description="Helical" evidence="12">
    <location>
        <begin position="6"/>
        <end position="39"/>
    </location>
</feature>
<comment type="similarity">
    <text evidence="2">Belongs to the cytochrome ubiquinol oxidase subunit 2 family.</text>
</comment>
<keyword evidence="7" id="KW-0479">Metal-binding</keyword>
<feature type="transmembrane region" description="Helical" evidence="12">
    <location>
        <begin position="123"/>
        <end position="142"/>
    </location>
</feature>
<dbReference type="GO" id="GO:0070069">
    <property type="term" value="C:cytochrome complex"/>
    <property type="evidence" value="ECO:0007669"/>
    <property type="project" value="TreeGrafter"/>
</dbReference>
<dbReference type="PIRSF" id="PIRSF000267">
    <property type="entry name" value="Cyt_oxidse_sub2"/>
    <property type="match status" value="1"/>
</dbReference>
<keyword evidence="11 12" id="KW-0472">Membrane</keyword>
<dbReference type="RefSeq" id="WP_087070878.1">
    <property type="nucleotide sequence ID" value="NZ_CAUPFC010000002.1"/>
</dbReference>
<dbReference type="GO" id="GO:0019646">
    <property type="term" value="P:aerobic electron transport chain"/>
    <property type="evidence" value="ECO:0007669"/>
    <property type="project" value="TreeGrafter"/>
</dbReference>
<gene>
    <name evidence="13" type="primary">cydB</name>
    <name evidence="13" type="ORF">R6G74_03920</name>
</gene>
<dbReference type="Pfam" id="PF02322">
    <property type="entry name" value="Cyt_bd_oxida_II"/>
    <property type="match status" value="1"/>
</dbReference>
<sequence length="375" mass="41620">MEQTFLMTLWFILVAVLWIGFLALEGFGYGVGMFLKTFARNERERRAMINSIGPHWDGNEVWLLTAGGATFAAFPEWYATMFSGMYIALVLVLVCLIIRICALEWRKMIRTERWRNTWDTLHCIVSWIVSILFGVAFANLVAGMKIEVGNYSSGEFVAVAPDAVTWEALADNHHYLTGGFFSLLTPFTILGGLVTLSLFFSHGALWLSIKTAGELQLRSINLAKRTTVISTAITAVWALWAYFVYSSQVLAIIPLAICALLLIATVVATWANREILAFGLHFAAIAGAVSTIFAMMVPYVMKSSINEAYSLTIAQASATAPTQTIMTIAALIFVPIVLGYTVWAYSVFRKRIDAGQIPEEPVGLEPKKIREFEVR</sequence>
<keyword evidence="4" id="KW-1003">Cell membrane</keyword>
<evidence type="ECO:0000256" key="7">
    <source>
        <dbReference type="ARBA" id="ARBA00022723"/>
    </source>
</evidence>